<evidence type="ECO:0000256" key="12">
    <source>
        <dbReference type="RuleBase" id="RU000554"/>
    </source>
</evidence>
<dbReference type="UniPathway" id="UPA00251">
    <property type="reaction ID" value="UER00321"/>
</dbReference>
<evidence type="ECO:0000256" key="13">
    <source>
        <dbReference type="RuleBase" id="RU004169"/>
    </source>
</evidence>
<gene>
    <name evidence="16" type="ORF">DGYR_LOCUS12648</name>
</gene>
<protein>
    <recommendedName>
        <fullName evidence="5 12">Uroporphyrinogen decarboxylase</fullName>
        <ecNumber evidence="4 12">4.1.1.37</ecNumber>
    </recommendedName>
</protein>
<dbReference type="NCBIfam" id="TIGR01464">
    <property type="entry name" value="hemE"/>
    <property type="match status" value="1"/>
</dbReference>
<keyword evidence="17" id="KW-1185">Reference proteome</keyword>
<evidence type="ECO:0000256" key="2">
    <source>
        <dbReference type="ARBA" id="ARBA00004804"/>
    </source>
</evidence>
<keyword evidence="9 12" id="KW-0456">Lyase</keyword>
<dbReference type="Gene3D" id="3.20.20.210">
    <property type="match status" value="1"/>
</dbReference>
<evidence type="ECO:0000259" key="15">
    <source>
        <dbReference type="PROSITE" id="PS00907"/>
    </source>
</evidence>
<evidence type="ECO:0000313" key="16">
    <source>
        <dbReference type="EMBL" id="CAD5125236.1"/>
    </source>
</evidence>
<dbReference type="CDD" id="cd00717">
    <property type="entry name" value="URO-D"/>
    <property type="match status" value="1"/>
</dbReference>
<comment type="similarity">
    <text evidence="3 13">Belongs to the uroporphyrinogen decarboxylase family.</text>
</comment>
<dbReference type="AlphaFoldDB" id="A0A7I8WAU0"/>
<feature type="domain" description="Uroporphyrinogen decarboxylase (URO-D)" evidence="15">
    <location>
        <begin position="152"/>
        <end position="168"/>
    </location>
</feature>
<keyword evidence="6" id="KW-0963">Cytoplasm</keyword>
<evidence type="ECO:0000256" key="11">
    <source>
        <dbReference type="ARBA" id="ARBA00048411"/>
    </source>
</evidence>
<dbReference type="PROSITE" id="PS00906">
    <property type="entry name" value="UROD_1"/>
    <property type="match status" value="1"/>
</dbReference>
<evidence type="ECO:0000256" key="10">
    <source>
        <dbReference type="ARBA" id="ARBA00023244"/>
    </source>
</evidence>
<dbReference type="GO" id="GO:0004853">
    <property type="term" value="F:uroporphyrinogen decarboxylase activity"/>
    <property type="evidence" value="ECO:0007669"/>
    <property type="project" value="UniProtKB-EC"/>
</dbReference>
<dbReference type="EC" id="4.1.1.37" evidence="4 12"/>
<feature type="domain" description="Uroporphyrinogen decarboxylase (URO-D)" evidence="14">
    <location>
        <begin position="32"/>
        <end position="41"/>
    </location>
</feature>
<dbReference type="GO" id="GO:0006782">
    <property type="term" value="P:protoporphyrinogen IX biosynthetic process"/>
    <property type="evidence" value="ECO:0007669"/>
    <property type="project" value="UniProtKB-UniPathway"/>
</dbReference>
<dbReference type="InterPro" id="IPR000257">
    <property type="entry name" value="Uroporphyrinogen_deCOase"/>
</dbReference>
<evidence type="ECO:0000256" key="8">
    <source>
        <dbReference type="ARBA" id="ARBA00023133"/>
    </source>
</evidence>
<dbReference type="PROSITE" id="PS00907">
    <property type="entry name" value="UROD_2"/>
    <property type="match status" value="1"/>
</dbReference>
<dbReference type="HAMAP" id="MF_00218">
    <property type="entry name" value="URO_D"/>
    <property type="match status" value="1"/>
</dbReference>
<dbReference type="FunFam" id="3.20.20.210:FF:000004">
    <property type="entry name" value="Uroporphyrinogen decarboxylase"/>
    <property type="match status" value="1"/>
</dbReference>
<evidence type="ECO:0000256" key="7">
    <source>
        <dbReference type="ARBA" id="ARBA00022793"/>
    </source>
</evidence>
<dbReference type="PANTHER" id="PTHR21091:SF169">
    <property type="entry name" value="UROPORPHYRINOGEN DECARBOXYLASE"/>
    <property type="match status" value="1"/>
</dbReference>
<evidence type="ECO:0000259" key="14">
    <source>
        <dbReference type="PROSITE" id="PS00906"/>
    </source>
</evidence>
<dbReference type="Pfam" id="PF01208">
    <property type="entry name" value="URO-D"/>
    <property type="match status" value="1"/>
</dbReference>
<dbReference type="InterPro" id="IPR006361">
    <property type="entry name" value="Uroporphyrinogen_deCO2ase_HemE"/>
</dbReference>
<keyword evidence="8" id="KW-0350">Heme biosynthesis</keyword>
<comment type="pathway">
    <text evidence="2 12">Porphyrin-containing compound metabolism; protoporphyrin-IX biosynthesis; coproporphyrinogen-III from 5-aminolevulinate: step 4/4.</text>
</comment>
<dbReference type="PANTHER" id="PTHR21091">
    <property type="entry name" value="METHYLTETRAHYDROFOLATE:HOMOCYSTEINE METHYLTRANSFERASE RELATED"/>
    <property type="match status" value="1"/>
</dbReference>
<comment type="catalytic activity">
    <reaction evidence="11">
        <text>uroporphyrinogen III + 4 H(+) = coproporphyrinogen III + 4 CO2</text>
        <dbReference type="Rhea" id="RHEA:19865"/>
        <dbReference type="ChEBI" id="CHEBI:15378"/>
        <dbReference type="ChEBI" id="CHEBI:16526"/>
        <dbReference type="ChEBI" id="CHEBI:57308"/>
        <dbReference type="ChEBI" id="CHEBI:57309"/>
        <dbReference type="EC" id="4.1.1.37"/>
    </reaction>
    <physiologicalReaction direction="left-to-right" evidence="11">
        <dbReference type="Rhea" id="RHEA:19866"/>
    </physiologicalReaction>
</comment>
<keyword evidence="7 12" id="KW-0210">Decarboxylase</keyword>
<dbReference type="Proteomes" id="UP000549394">
    <property type="component" value="Unassembled WGS sequence"/>
</dbReference>
<comment type="subcellular location">
    <subcellularLocation>
        <location evidence="1">Cytoplasm</location>
    </subcellularLocation>
</comment>
<comment type="caution">
    <text evidence="16">The sequence shown here is derived from an EMBL/GenBank/DDBJ whole genome shotgun (WGS) entry which is preliminary data.</text>
</comment>
<dbReference type="InterPro" id="IPR038071">
    <property type="entry name" value="UROD/MetE-like_sf"/>
</dbReference>
<keyword evidence="10 12" id="KW-0627">Porphyrin biosynthesis</keyword>
<dbReference type="OrthoDB" id="339900at2759"/>
<dbReference type="EMBL" id="CAJFCJ010000025">
    <property type="protein sequence ID" value="CAD5125236.1"/>
    <property type="molecule type" value="Genomic_DNA"/>
</dbReference>
<name>A0A7I8WAU0_9ANNE</name>
<dbReference type="GO" id="GO:0005829">
    <property type="term" value="C:cytosol"/>
    <property type="evidence" value="ECO:0007669"/>
    <property type="project" value="TreeGrafter"/>
</dbReference>
<evidence type="ECO:0000256" key="1">
    <source>
        <dbReference type="ARBA" id="ARBA00004496"/>
    </source>
</evidence>
<evidence type="ECO:0000256" key="3">
    <source>
        <dbReference type="ARBA" id="ARBA00009935"/>
    </source>
</evidence>
<evidence type="ECO:0000256" key="9">
    <source>
        <dbReference type="ARBA" id="ARBA00023239"/>
    </source>
</evidence>
<evidence type="ECO:0000256" key="6">
    <source>
        <dbReference type="ARBA" id="ARBA00022490"/>
    </source>
</evidence>
<proteinExistence type="inferred from homology"/>
<evidence type="ECO:0000313" key="17">
    <source>
        <dbReference type="Proteomes" id="UP000549394"/>
    </source>
</evidence>
<sequence>MAAVDPSGKPFPPLINDLILRAARGEKTEHVPVWVMRQAGRYLPEFREVRAENEFFKVCRTPELACEVTLQPLRRFDLDAAIIFSDILIIPQAVGMEVQMVPGKGPTFPQVLKEPSDLQHLNLNCNVKEELQYMLDALTFTRHTLNGKVPLIGFCGGPWTLMAYMIEGGGSSTQSKAKAWLYKYPEDSHILLKSLTKLLIEFLIDQVVAGAQMLQVFESHAGILTPECFKTFLLPYIKEIAEGVKSGLKRLNIDVPMTIFAKDAHYGIEELATTGFDIISLDWTIKPMRARHEAGQKVTLQGNLDPCALYGSENDIQDNVKKMLKNFGTQKYIANLGHGMYPDMCPESVQTFVNAVHNYSKLMNESS</sequence>
<dbReference type="SUPFAM" id="SSF51726">
    <property type="entry name" value="UROD/MetE-like"/>
    <property type="match status" value="1"/>
</dbReference>
<reference evidence="16 17" key="1">
    <citation type="submission" date="2020-08" db="EMBL/GenBank/DDBJ databases">
        <authorList>
            <person name="Hejnol A."/>
        </authorList>
    </citation>
    <scope>NUCLEOTIDE SEQUENCE [LARGE SCALE GENOMIC DNA]</scope>
</reference>
<evidence type="ECO:0000256" key="4">
    <source>
        <dbReference type="ARBA" id="ARBA00012288"/>
    </source>
</evidence>
<organism evidence="16 17">
    <name type="scientific">Dimorphilus gyrociliatus</name>
    <dbReference type="NCBI Taxonomy" id="2664684"/>
    <lineage>
        <taxon>Eukaryota</taxon>
        <taxon>Metazoa</taxon>
        <taxon>Spiralia</taxon>
        <taxon>Lophotrochozoa</taxon>
        <taxon>Annelida</taxon>
        <taxon>Polychaeta</taxon>
        <taxon>Polychaeta incertae sedis</taxon>
        <taxon>Dinophilidae</taxon>
        <taxon>Dimorphilus</taxon>
    </lineage>
</organism>
<accession>A0A7I8WAU0</accession>
<evidence type="ECO:0000256" key="5">
    <source>
        <dbReference type="ARBA" id="ARBA00014308"/>
    </source>
</evidence>